<feature type="transmembrane region" description="Helical" evidence="1">
    <location>
        <begin position="5"/>
        <end position="20"/>
    </location>
</feature>
<dbReference type="EMBL" id="JALBUS010000006">
    <property type="protein sequence ID" value="MDX8417316.1"/>
    <property type="molecule type" value="Genomic_DNA"/>
</dbReference>
<evidence type="ECO:0000313" key="2">
    <source>
        <dbReference type="EMBL" id="MDX8417316.1"/>
    </source>
</evidence>
<keyword evidence="1" id="KW-0472">Membrane</keyword>
<dbReference type="Proteomes" id="UP001285244">
    <property type="component" value="Unassembled WGS sequence"/>
</dbReference>
<gene>
    <name evidence="2" type="ORF">MOZ64_05610</name>
</gene>
<proteinExistence type="predicted"/>
<keyword evidence="1" id="KW-0812">Transmembrane</keyword>
<sequence>MKKKTYLILYTLILLILTIFNPNHSLYNMLIVFVIIILQYVLDRSRTKQQRCSRK</sequence>
<keyword evidence="1" id="KW-1133">Transmembrane helix</keyword>
<evidence type="ECO:0000256" key="1">
    <source>
        <dbReference type="SAM" id="Phobius"/>
    </source>
</evidence>
<accession>A0ABU4WL72</accession>
<dbReference type="RefSeq" id="WP_320325610.1">
    <property type="nucleotide sequence ID" value="NZ_JALBUS010000006.1"/>
</dbReference>
<name>A0ABU4WL72_9FIRM</name>
<keyword evidence="3" id="KW-1185">Reference proteome</keyword>
<feature type="transmembrane region" description="Helical" evidence="1">
    <location>
        <begin position="26"/>
        <end position="42"/>
    </location>
</feature>
<evidence type="ECO:0000313" key="3">
    <source>
        <dbReference type="Proteomes" id="UP001285244"/>
    </source>
</evidence>
<comment type="caution">
    <text evidence="2">The sequence shown here is derived from an EMBL/GenBank/DDBJ whole genome shotgun (WGS) entry which is preliminary data.</text>
</comment>
<organism evidence="2 3">
    <name type="scientific">Absicoccus intestinalis</name>
    <dbReference type="NCBI Taxonomy" id="2926319"/>
    <lineage>
        <taxon>Bacteria</taxon>
        <taxon>Bacillati</taxon>
        <taxon>Bacillota</taxon>
        <taxon>Erysipelotrichia</taxon>
        <taxon>Erysipelotrichales</taxon>
        <taxon>Erysipelotrichaceae</taxon>
        <taxon>Absicoccus</taxon>
    </lineage>
</organism>
<reference evidence="2 3" key="1">
    <citation type="submission" date="2022-03" db="EMBL/GenBank/DDBJ databases">
        <title>Novel taxa within the pig intestine.</title>
        <authorList>
            <person name="Wylensek D."/>
            <person name="Bishof K."/>
            <person name="Afrizal A."/>
            <person name="Clavel T."/>
        </authorList>
    </citation>
    <scope>NUCLEOTIDE SEQUENCE [LARGE SCALE GENOMIC DNA]</scope>
    <source>
        <strain evidence="2 3">Cla-KB-P134</strain>
    </source>
</reference>
<protein>
    <submittedName>
        <fullName evidence="2">Uncharacterized protein</fullName>
    </submittedName>
</protein>